<organism evidence="3 4">
    <name type="scientific">Mucilaginibacter panaciglaebae</name>
    <dbReference type="NCBI Taxonomy" id="502331"/>
    <lineage>
        <taxon>Bacteria</taxon>
        <taxon>Pseudomonadati</taxon>
        <taxon>Bacteroidota</taxon>
        <taxon>Sphingobacteriia</taxon>
        <taxon>Sphingobacteriales</taxon>
        <taxon>Sphingobacteriaceae</taxon>
        <taxon>Mucilaginibacter</taxon>
    </lineage>
</organism>
<comment type="caution">
    <text evidence="3">The sequence shown here is derived from an EMBL/GenBank/DDBJ whole genome shotgun (WGS) entry which is preliminary data.</text>
</comment>
<name>A0ABP7W8U8_9SPHI</name>
<evidence type="ECO:0000313" key="4">
    <source>
        <dbReference type="Proteomes" id="UP001500841"/>
    </source>
</evidence>
<sequence>MLLSFSFFNASAQYPGKQTKGDMMIDGNKRSFLTYIPTGANREIPLIISLHGGFASPKGMFHLADFRPIAEREKFAVVCPASKHFWHEGANLRGIDDVKFIDHLISYMIKIYDINPDRIYVTGISNGGFMTTRLACQLHSRIAAIAVVAATLDAGEGYDLEKPMPVVYMHGTKDPIVSVDGGKLFGRSVFSHKAIIDKWIAMDKCSKEPRVSNIPDKAGDGTSVLKEEYLNAKSGFKVISYTIKNGGHTWPGGWQYFPKFIIGKTTHNLNACEEIWNFFKQYKLKS</sequence>
<evidence type="ECO:0000313" key="3">
    <source>
        <dbReference type="EMBL" id="GAA4083821.1"/>
    </source>
</evidence>
<dbReference type="PANTHER" id="PTHR43037:SF5">
    <property type="entry name" value="FERULOYL ESTERASE"/>
    <property type="match status" value="1"/>
</dbReference>
<dbReference type="Proteomes" id="UP001500841">
    <property type="component" value="Unassembled WGS sequence"/>
</dbReference>
<keyword evidence="2" id="KW-0378">Hydrolase</keyword>
<gene>
    <name evidence="3" type="ORF">GCM10022392_00600</name>
</gene>
<dbReference type="InterPro" id="IPR029058">
    <property type="entry name" value="AB_hydrolase_fold"/>
</dbReference>
<dbReference type="EMBL" id="BAABCV010000001">
    <property type="protein sequence ID" value="GAA4083821.1"/>
    <property type="molecule type" value="Genomic_DNA"/>
</dbReference>
<dbReference type="PANTHER" id="PTHR43037">
    <property type="entry name" value="UNNAMED PRODUCT-RELATED"/>
    <property type="match status" value="1"/>
</dbReference>
<dbReference type="InterPro" id="IPR010126">
    <property type="entry name" value="Esterase_phb"/>
</dbReference>
<keyword evidence="4" id="KW-1185">Reference proteome</keyword>
<proteinExistence type="predicted"/>
<keyword evidence="1" id="KW-0732">Signal</keyword>
<accession>A0ABP7W8U8</accession>
<protein>
    <submittedName>
        <fullName evidence="3">PHB depolymerase family esterase</fullName>
    </submittedName>
</protein>
<evidence type="ECO:0000256" key="1">
    <source>
        <dbReference type="ARBA" id="ARBA00022729"/>
    </source>
</evidence>
<dbReference type="Gene3D" id="3.40.50.1820">
    <property type="entry name" value="alpha/beta hydrolase"/>
    <property type="match status" value="1"/>
</dbReference>
<evidence type="ECO:0000256" key="2">
    <source>
        <dbReference type="ARBA" id="ARBA00022801"/>
    </source>
</evidence>
<dbReference type="InterPro" id="IPR050955">
    <property type="entry name" value="Plant_Biomass_Hydrol_Est"/>
</dbReference>
<dbReference type="Pfam" id="PF10503">
    <property type="entry name" value="Esterase_PHB"/>
    <property type="match status" value="1"/>
</dbReference>
<dbReference type="SUPFAM" id="SSF53474">
    <property type="entry name" value="alpha/beta-Hydrolases"/>
    <property type="match status" value="1"/>
</dbReference>
<reference evidence="4" key="1">
    <citation type="journal article" date="2019" name="Int. J. Syst. Evol. Microbiol.">
        <title>The Global Catalogue of Microorganisms (GCM) 10K type strain sequencing project: providing services to taxonomists for standard genome sequencing and annotation.</title>
        <authorList>
            <consortium name="The Broad Institute Genomics Platform"/>
            <consortium name="The Broad Institute Genome Sequencing Center for Infectious Disease"/>
            <person name="Wu L."/>
            <person name="Ma J."/>
        </authorList>
    </citation>
    <scope>NUCLEOTIDE SEQUENCE [LARGE SCALE GENOMIC DNA]</scope>
    <source>
        <strain evidence="4">JCM 17085</strain>
    </source>
</reference>